<dbReference type="EMBL" id="PZQS01000005">
    <property type="protein sequence ID" value="PVD30694.1"/>
    <property type="molecule type" value="Genomic_DNA"/>
</dbReference>
<accession>A0A2T7PB93</accession>
<evidence type="ECO:0000313" key="2">
    <source>
        <dbReference type="Proteomes" id="UP000245119"/>
    </source>
</evidence>
<dbReference type="AlphaFoldDB" id="A0A2T7PB93"/>
<dbReference type="Proteomes" id="UP000245119">
    <property type="component" value="Linkage Group LG5"/>
</dbReference>
<evidence type="ECO:0000313" key="1">
    <source>
        <dbReference type="EMBL" id="PVD30694.1"/>
    </source>
</evidence>
<name>A0A2T7PB93_POMCA</name>
<gene>
    <name evidence="1" type="ORF">C0Q70_09968</name>
</gene>
<protein>
    <submittedName>
        <fullName evidence="1">Uncharacterized protein</fullName>
    </submittedName>
</protein>
<comment type="caution">
    <text evidence="1">The sequence shown here is derived from an EMBL/GenBank/DDBJ whole genome shotgun (WGS) entry which is preliminary data.</text>
</comment>
<sequence>MELFPGAAARDAKLSPMVTEASNDVHPISLFLRQNQFFSLAVPSHFRKSSLMITCYSFRRPRAPASDTTRYSLHFLIPRPLHPSPRVTQVLRSLASHGASLPHPHDSPSLAARWAQHMHVQAHVHRTSVPA</sequence>
<reference evidence="1 2" key="1">
    <citation type="submission" date="2018-04" db="EMBL/GenBank/DDBJ databases">
        <title>The genome of golden apple snail Pomacea canaliculata provides insight into stress tolerance and invasive adaptation.</title>
        <authorList>
            <person name="Liu C."/>
            <person name="Liu B."/>
            <person name="Ren Y."/>
            <person name="Zhang Y."/>
            <person name="Wang H."/>
            <person name="Li S."/>
            <person name="Jiang F."/>
            <person name="Yin L."/>
            <person name="Zhang G."/>
            <person name="Qian W."/>
            <person name="Fan W."/>
        </authorList>
    </citation>
    <scope>NUCLEOTIDE SEQUENCE [LARGE SCALE GENOMIC DNA]</scope>
    <source>
        <strain evidence="1">SZHN2017</strain>
        <tissue evidence="1">Muscle</tissue>
    </source>
</reference>
<keyword evidence="2" id="KW-1185">Reference proteome</keyword>
<proteinExistence type="predicted"/>
<organism evidence="1 2">
    <name type="scientific">Pomacea canaliculata</name>
    <name type="common">Golden apple snail</name>
    <dbReference type="NCBI Taxonomy" id="400727"/>
    <lineage>
        <taxon>Eukaryota</taxon>
        <taxon>Metazoa</taxon>
        <taxon>Spiralia</taxon>
        <taxon>Lophotrochozoa</taxon>
        <taxon>Mollusca</taxon>
        <taxon>Gastropoda</taxon>
        <taxon>Caenogastropoda</taxon>
        <taxon>Architaenioglossa</taxon>
        <taxon>Ampullarioidea</taxon>
        <taxon>Ampullariidae</taxon>
        <taxon>Pomacea</taxon>
    </lineage>
</organism>